<dbReference type="InterPro" id="IPR052787">
    <property type="entry name" value="MAVS"/>
</dbReference>
<reference evidence="2" key="1">
    <citation type="submission" date="2018-11" db="EMBL/GenBank/DDBJ databases">
        <authorList>
            <person name="Alioto T."/>
            <person name="Alioto T."/>
        </authorList>
    </citation>
    <scope>NUCLEOTIDE SEQUENCE</scope>
</reference>
<accession>A0A8B6BVN5</accession>
<evidence type="ECO:0000313" key="3">
    <source>
        <dbReference type="Proteomes" id="UP000596742"/>
    </source>
</evidence>
<name>A0A8B6BVN5_MYTGA</name>
<comment type="caution">
    <text evidence="2">The sequence shown here is derived from an EMBL/GenBank/DDBJ whole genome shotgun (WGS) entry which is preliminary data.</text>
</comment>
<evidence type="ECO:0000313" key="2">
    <source>
        <dbReference type="EMBL" id="VDH96564.1"/>
    </source>
</evidence>
<keyword evidence="3" id="KW-1185">Reference proteome</keyword>
<sequence length="984" mass="112114">MASAVDPLDLITIERRLLTLEANTNKFNLNRNENLRRLQEQKNNCYTEIKAFRKDLDTFLDKIEQAFHQELRSLEEEQRDNILYVVNILGKVNQTVVTLKETLREIKNSASGACDESLEKLKKDLSENENLVYIKLFHSSGGRDLDLNISLNPYLKTLSSDISSLGDVYIARGPTGIQFDEHGAKKKVMVDTEMTKDFQSEKIERENGNKEKGSKDVSMFIVQSQENSELIGKVKQEPIEDCPNTTEQEDSELICKVKQEPIEDCPITTCTTEPLPSIMSLPLSKVTQSQAIPIACTTPYIIGPLTSAIHAPFVMPAKVSSAPTMQFPVPIQSANNRPRAPAPAKSPMAGTQPYLIKFLPIDKNSTIIRRFPIVMPGSKNAPTCMTTCNQLPVTQLQMALQAIDQPSHSNLTLVNAQGNIQNTAALQIDSELKQCEQQSVKLEALSPQPCKSPERVQPPSMEELLSEIEKNNEDDQPPKKKRGRFLRMTDEDMEELQEANFESKSTQSNTKWGVKMFQGCTTRSNSRRSPSNLLVEHFEDRLTHRHFLADLGNKTWCHICWARVVNGTQEKRHQTKYGCAECRKHLCLPHCFTVFHSVKDYKKKGCTTRDNCSRSPSNRPIEHFEDRLTHRHLPADLGNKTWCHVCWAMNGSMETTGSEVDFESMSKEDLNNNLKHFYAEIKPKHTEKRASQWSKETSGEETDLENVSVEELNEKLKYFYAETKPMTKSNESISHTNPAIYTKHSMKNIRAALNRHFKNIKRDFDIVKDSAFKESNALLDAKIKILEKKGLLTGCKHRENIDKEEMKLLCRYVYQSSCTALSLRQSVWFCITINFLSLTKENLKELKIDSFVFNTDADGTEYVVINRETLKYFNCQDLEKERMCASPLKAFCPIAGLRLLIRKTDPNATFLFNRLSREVITSAFEHEVNIWYYAKTVSKRTLKLLMSDICKSAGCKSLYTAGCLHDTALFSKQDPDLRALMYNL</sequence>
<keyword evidence="1" id="KW-0175">Coiled coil</keyword>
<dbReference type="AlphaFoldDB" id="A0A8B6BVN5"/>
<proteinExistence type="predicted"/>
<dbReference type="EMBL" id="UYJE01000803">
    <property type="protein sequence ID" value="VDH96564.1"/>
    <property type="molecule type" value="Genomic_DNA"/>
</dbReference>
<dbReference type="PANTHER" id="PTHR21446">
    <property type="entry name" value="DUF3504 DOMAIN-CONTAINING PROTEIN"/>
    <property type="match status" value="1"/>
</dbReference>
<dbReference type="OrthoDB" id="6100508at2759"/>
<evidence type="ECO:0000256" key="1">
    <source>
        <dbReference type="SAM" id="Coils"/>
    </source>
</evidence>
<gene>
    <name evidence="2" type="ORF">MGAL_10B029478</name>
</gene>
<dbReference type="PANTHER" id="PTHR21446:SF6">
    <property type="entry name" value="MITOCHONDRIAL ANTIVIRAL-SIGNALING PROTEIN"/>
    <property type="match status" value="1"/>
</dbReference>
<organism evidence="2 3">
    <name type="scientific">Mytilus galloprovincialis</name>
    <name type="common">Mediterranean mussel</name>
    <dbReference type="NCBI Taxonomy" id="29158"/>
    <lineage>
        <taxon>Eukaryota</taxon>
        <taxon>Metazoa</taxon>
        <taxon>Spiralia</taxon>
        <taxon>Lophotrochozoa</taxon>
        <taxon>Mollusca</taxon>
        <taxon>Bivalvia</taxon>
        <taxon>Autobranchia</taxon>
        <taxon>Pteriomorphia</taxon>
        <taxon>Mytilida</taxon>
        <taxon>Mytiloidea</taxon>
        <taxon>Mytilidae</taxon>
        <taxon>Mytilinae</taxon>
        <taxon>Mytilus</taxon>
    </lineage>
</organism>
<protein>
    <submittedName>
        <fullName evidence="2">Uncharacterized protein</fullName>
    </submittedName>
</protein>
<feature type="coiled-coil region" evidence="1">
    <location>
        <begin position="35"/>
        <end position="80"/>
    </location>
</feature>
<dbReference type="Proteomes" id="UP000596742">
    <property type="component" value="Unassembled WGS sequence"/>
</dbReference>